<comment type="caution">
    <text evidence="2">The sequence shown here is derived from an EMBL/GenBank/DDBJ whole genome shotgun (WGS) entry which is preliminary data.</text>
</comment>
<keyword evidence="1" id="KW-0472">Membrane</keyword>
<dbReference type="AlphaFoldDB" id="A0A0M0JWJ5"/>
<sequence>MTDDEPLAPLPAAGADVLRDLAAAQVVTLAELSAAGVILLFVANFLRPLVYAHVNGLQVLGAELPLPAARATPMRLLERWAELAFSASALATTFMIGRYRDNGPRVGVCLLPFAPPPDATVLTAFQRRRSLSLGATFAWCTLASMAGTALADPIARALVGVAAFCGPVTYTADALHESELLHPVFRVGATVVASMVGMRPITYDLGTVGYWLAQDANHQLLLRHALEDRVAAGEALLEGWAERIRPPPQELLDLVRVQLPDMLAEDLLGLPFSPIYVPPVTAYLPRMPAQLSATAPHCVRSAMELLEEPARRRAHVWLTRALDQLVCIEEHPPEYEGCELLRPPPLVLGQEALAPWARGRVWDLTFERAPCAVLLDVTLPIETHLNLPFLRKRLAGYPDQNLVSSLLEGIRFEADVELQTVLVPHLISLPKGFTSVRNELYRLQTLGWYRFFDHLPFWPIYLNGQGATARKLETRYRRTTECGGPRRPTLDGSGLRALSINEAASVRHMPAWYKHRHDPPWLKYMQERELADPLEWGMPSRRPPEIKPTLSMVMRDLSILLAAARRLEEPLYIFGDDAKDYFNQLAIASEDWWKFGVVFIHADEITAPRSAGERLFFVSERRLGFGARPSSNIAQRFSEALLHLLREDMDAAEGMLPVDARPSAERWRAARSAIRRARTDEQRAQLRLYVVHMYTDDPIMAVVGVDRALRLLRLWARLTVELGLIMAIPEKRSLGTWAPWLGVLLLAGLGLVLVPKAKLLRTVHRIDELLTDGLPFQDYRSLIGLLEHLRCVYAAAASIMYSLYLPHGSLRVRQEGPAALIRPNGFQVEQLKRHRAALINTGGAPVTVVLRRGDGVAPEHLAVKYVVSADAATDSAPPGIGGFCHGLYWYVALPLEWLVYLHITVLELLASGVGAITLAPYLRHAQRIRLQSDALATPYVLSRHRARSPMLQFAHHQLLQDPRYEAVADNAEIQHLDGDDNPFSDSVSRALWPRFQLLCRAANIQPVHVPPAPAKPSAKHDALRAAAAEQAARRAASFAAAGFGSTHNVDQLAALLQHAGDLADFGASHGTRKKNEAAWEHWEHFAALVG</sequence>
<keyword evidence="1" id="KW-1133">Transmembrane helix</keyword>
<accession>A0A0M0JWJ5</accession>
<reference evidence="3" key="1">
    <citation type="journal article" date="2015" name="PLoS Genet.">
        <title>Genome Sequence and Transcriptome Analyses of Chrysochromulina tobin: Metabolic Tools for Enhanced Algal Fitness in the Prominent Order Prymnesiales (Haptophyceae).</title>
        <authorList>
            <person name="Hovde B.T."/>
            <person name="Deodato C.R."/>
            <person name="Hunsperger H.M."/>
            <person name="Ryken S.A."/>
            <person name="Yost W."/>
            <person name="Jha R.K."/>
            <person name="Patterson J."/>
            <person name="Monnat R.J. Jr."/>
            <person name="Barlow S.B."/>
            <person name="Starkenburg S.R."/>
            <person name="Cattolico R.A."/>
        </authorList>
    </citation>
    <scope>NUCLEOTIDE SEQUENCE</scope>
    <source>
        <strain evidence="3">CCMP291</strain>
    </source>
</reference>
<gene>
    <name evidence="2" type="ORF">Ctob_016121</name>
</gene>
<dbReference type="OrthoDB" id="10686397at2759"/>
<evidence type="ECO:0000313" key="3">
    <source>
        <dbReference type="Proteomes" id="UP000037460"/>
    </source>
</evidence>
<name>A0A0M0JWJ5_9EUKA</name>
<dbReference type="Proteomes" id="UP000037460">
    <property type="component" value="Unassembled WGS sequence"/>
</dbReference>
<keyword evidence="1" id="KW-0812">Transmembrane</keyword>
<feature type="transmembrane region" description="Helical" evidence="1">
    <location>
        <begin position="737"/>
        <end position="755"/>
    </location>
</feature>
<proteinExistence type="predicted"/>
<feature type="transmembrane region" description="Helical" evidence="1">
    <location>
        <begin position="897"/>
        <end position="922"/>
    </location>
</feature>
<organism evidence="2 3">
    <name type="scientific">Chrysochromulina tobinii</name>
    <dbReference type="NCBI Taxonomy" id="1460289"/>
    <lineage>
        <taxon>Eukaryota</taxon>
        <taxon>Haptista</taxon>
        <taxon>Haptophyta</taxon>
        <taxon>Prymnesiophyceae</taxon>
        <taxon>Prymnesiales</taxon>
        <taxon>Chrysochromulinaceae</taxon>
        <taxon>Chrysochromulina</taxon>
    </lineage>
</organism>
<evidence type="ECO:0000256" key="1">
    <source>
        <dbReference type="SAM" id="Phobius"/>
    </source>
</evidence>
<protein>
    <submittedName>
        <fullName evidence="2">Uncharacterized protein</fullName>
    </submittedName>
</protein>
<feature type="non-terminal residue" evidence="2">
    <location>
        <position position="1090"/>
    </location>
</feature>
<keyword evidence="3" id="KW-1185">Reference proteome</keyword>
<dbReference type="EMBL" id="JWZX01002125">
    <property type="protein sequence ID" value="KOO30925.1"/>
    <property type="molecule type" value="Genomic_DNA"/>
</dbReference>
<evidence type="ECO:0000313" key="2">
    <source>
        <dbReference type="EMBL" id="KOO30925.1"/>
    </source>
</evidence>